<feature type="transmembrane region" description="Helical" evidence="1">
    <location>
        <begin position="59"/>
        <end position="78"/>
    </location>
</feature>
<keyword evidence="1" id="KW-0472">Membrane</keyword>
<organism evidence="2 3">
    <name type="scientific">Niabella ginsengisoli</name>
    <dbReference type="NCBI Taxonomy" id="522298"/>
    <lineage>
        <taxon>Bacteria</taxon>
        <taxon>Pseudomonadati</taxon>
        <taxon>Bacteroidota</taxon>
        <taxon>Chitinophagia</taxon>
        <taxon>Chitinophagales</taxon>
        <taxon>Chitinophagaceae</taxon>
        <taxon>Niabella</taxon>
    </lineage>
</organism>
<feature type="transmembrane region" description="Helical" evidence="1">
    <location>
        <begin position="84"/>
        <end position="101"/>
    </location>
</feature>
<evidence type="ECO:0000313" key="2">
    <source>
        <dbReference type="EMBL" id="MCH5596551.1"/>
    </source>
</evidence>
<feature type="transmembrane region" description="Helical" evidence="1">
    <location>
        <begin position="25"/>
        <end position="47"/>
    </location>
</feature>
<gene>
    <name evidence="2" type="ORF">MKP09_00710</name>
</gene>
<keyword evidence="3" id="KW-1185">Reference proteome</keyword>
<evidence type="ECO:0000256" key="1">
    <source>
        <dbReference type="SAM" id="Phobius"/>
    </source>
</evidence>
<name>A0ABS9SDW7_9BACT</name>
<keyword evidence="1" id="KW-0812">Transmembrane</keyword>
<accession>A0ABS9SDW7</accession>
<dbReference type="Proteomes" id="UP001202248">
    <property type="component" value="Unassembled WGS sequence"/>
</dbReference>
<protein>
    <submittedName>
        <fullName evidence="2">Uncharacterized protein</fullName>
    </submittedName>
</protein>
<comment type="caution">
    <text evidence="2">The sequence shown here is derived from an EMBL/GenBank/DDBJ whole genome shotgun (WGS) entry which is preliminary data.</text>
</comment>
<feature type="transmembrane region" description="Helical" evidence="1">
    <location>
        <begin position="113"/>
        <end position="130"/>
    </location>
</feature>
<dbReference type="RefSeq" id="WP_240825657.1">
    <property type="nucleotide sequence ID" value="NZ_JAKWBL010000001.1"/>
</dbReference>
<sequence>MSDQWHIPGYFYSLTFLSSTVKYSLWHAGALFFLLAPLLTGIYYMQANAAKMLTHVRKGWYLFLGYLVISIVVSLFDIEKTSENLILVLVPIAAFHGYGYLNAELRLYPKIAFWATVIFILAEQLSGNFLN</sequence>
<reference evidence="2 3" key="1">
    <citation type="submission" date="2022-02" db="EMBL/GenBank/DDBJ databases">
        <authorList>
            <person name="Min J."/>
        </authorList>
    </citation>
    <scope>NUCLEOTIDE SEQUENCE [LARGE SCALE GENOMIC DNA]</scope>
    <source>
        <strain evidence="2 3">GR10-1</strain>
    </source>
</reference>
<proteinExistence type="predicted"/>
<keyword evidence="1" id="KW-1133">Transmembrane helix</keyword>
<evidence type="ECO:0000313" key="3">
    <source>
        <dbReference type="Proteomes" id="UP001202248"/>
    </source>
</evidence>
<dbReference type="EMBL" id="JAKWBL010000001">
    <property type="protein sequence ID" value="MCH5596551.1"/>
    <property type="molecule type" value="Genomic_DNA"/>
</dbReference>